<dbReference type="SUPFAM" id="SSF116734">
    <property type="entry name" value="DNA methylase specificity domain"/>
    <property type="match status" value="2"/>
</dbReference>
<dbReference type="Proteomes" id="UP000318741">
    <property type="component" value="Chromosome"/>
</dbReference>
<reference evidence="3 4" key="1">
    <citation type="submission" date="2019-02" db="EMBL/GenBank/DDBJ databases">
        <title>Deep-cultivation of Planctomycetes and their phenomic and genomic characterization uncovers novel biology.</title>
        <authorList>
            <person name="Wiegand S."/>
            <person name="Jogler M."/>
            <person name="Boedeker C."/>
            <person name="Pinto D."/>
            <person name="Vollmers J."/>
            <person name="Rivas-Marin E."/>
            <person name="Kohn T."/>
            <person name="Peeters S.H."/>
            <person name="Heuer A."/>
            <person name="Rast P."/>
            <person name="Oberbeckmann S."/>
            <person name="Bunk B."/>
            <person name="Jeske O."/>
            <person name="Meyerdierks A."/>
            <person name="Storesund J.E."/>
            <person name="Kallscheuer N."/>
            <person name="Luecker S."/>
            <person name="Lage O.M."/>
            <person name="Pohl T."/>
            <person name="Merkel B.J."/>
            <person name="Hornburger P."/>
            <person name="Mueller R.-W."/>
            <person name="Bruemmer F."/>
            <person name="Labrenz M."/>
            <person name="Spormann A.M."/>
            <person name="Op den Camp H."/>
            <person name="Overmann J."/>
            <person name="Amann R."/>
            <person name="Jetten M.S.M."/>
            <person name="Mascher T."/>
            <person name="Medema M.H."/>
            <person name="Devos D.P."/>
            <person name="Kaster A.-K."/>
            <person name="Ovreas L."/>
            <person name="Rohde M."/>
            <person name="Galperin M.Y."/>
            <person name="Jogler C."/>
        </authorList>
    </citation>
    <scope>NUCLEOTIDE SEQUENCE [LARGE SCALE GENOMIC DNA]</scope>
    <source>
        <strain evidence="3 4">CA12</strain>
    </source>
</reference>
<gene>
    <name evidence="3" type="ORF">CA12_11510</name>
</gene>
<keyword evidence="2" id="KW-0238">DNA-binding</keyword>
<dbReference type="EMBL" id="CP036265">
    <property type="protein sequence ID" value="QDT15071.1"/>
    <property type="molecule type" value="Genomic_DNA"/>
</dbReference>
<evidence type="ECO:0000256" key="1">
    <source>
        <dbReference type="ARBA" id="ARBA00022747"/>
    </source>
</evidence>
<dbReference type="PANTHER" id="PTHR30408:SF12">
    <property type="entry name" value="TYPE I RESTRICTION ENZYME MJAVIII SPECIFICITY SUBUNIT"/>
    <property type="match status" value="1"/>
</dbReference>
<dbReference type="RefSeq" id="WP_145357909.1">
    <property type="nucleotide sequence ID" value="NZ_CP036265.1"/>
</dbReference>
<accession>A0A517P6T0</accession>
<dbReference type="REBASE" id="356168">
    <property type="entry name" value="S.PbaCA12ORF11520P"/>
</dbReference>
<keyword evidence="4" id="KW-1185">Reference proteome</keyword>
<name>A0A517P6T0_9PLAN</name>
<proteinExistence type="predicted"/>
<dbReference type="Gene3D" id="3.90.220.20">
    <property type="entry name" value="DNA methylase specificity domains"/>
    <property type="match status" value="2"/>
</dbReference>
<sequence length="429" mass="46610">MSLSRYESYKDSGVEWLGEVPAGWEVIPPKRIVSSKAGGTLIKGQCSPEPADDLVPAFSASGQDVWVEEADYSGEGIVLSAVGALCGKTFKADREWGVVANTHCLFCGPDADRDFFWYVTNVRNWWVIGGTAQPFVKVRETLERPWVFPPRDEQTAIAAYLDRETGKIDGLVAEQRRLIGLLAEKRRAAISRVVTRGLDPAAPRKPTGVNWLGDVPEHWQVLKLSRVATEFCDGPFGSGLKSSHYVEEGVRVIRLGNIRDGEFERESEAFIDPDYYREGLGGGHDVRGGDLVVAGLGDANHLLGRACVAPADLGPTMVKADCFRFRLDESSSDAKFVSLCLNVSASYDAGLYGTGTTRTRMNLSTVANRRIVLPPLSEQKAIADRCATIATTFGQMARDAESAVALLLERRSALISAAVTGQIDVRGLA</sequence>
<protein>
    <submittedName>
        <fullName evidence="3">EcoKI restriction-modification system protein HsdS</fullName>
    </submittedName>
</protein>
<dbReference type="GO" id="GO:0003677">
    <property type="term" value="F:DNA binding"/>
    <property type="evidence" value="ECO:0007669"/>
    <property type="project" value="UniProtKB-KW"/>
</dbReference>
<dbReference type="GO" id="GO:0009307">
    <property type="term" value="P:DNA restriction-modification system"/>
    <property type="evidence" value="ECO:0007669"/>
    <property type="project" value="UniProtKB-KW"/>
</dbReference>
<dbReference type="KEGG" id="acaf:CA12_11510"/>
<organism evidence="3 4">
    <name type="scientific">Alienimonas californiensis</name>
    <dbReference type="NCBI Taxonomy" id="2527989"/>
    <lineage>
        <taxon>Bacteria</taxon>
        <taxon>Pseudomonadati</taxon>
        <taxon>Planctomycetota</taxon>
        <taxon>Planctomycetia</taxon>
        <taxon>Planctomycetales</taxon>
        <taxon>Planctomycetaceae</taxon>
        <taxon>Alienimonas</taxon>
    </lineage>
</organism>
<dbReference type="Gene3D" id="1.10.287.1120">
    <property type="entry name" value="Bipartite methylase S protein"/>
    <property type="match status" value="1"/>
</dbReference>
<dbReference type="PANTHER" id="PTHR30408">
    <property type="entry name" value="TYPE-1 RESTRICTION ENZYME ECOKI SPECIFICITY PROTEIN"/>
    <property type="match status" value="1"/>
</dbReference>
<evidence type="ECO:0000313" key="4">
    <source>
        <dbReference type="Proteomes" id="UP000318741"/>
    </source>
</evidence>
<evidence type="ECO:0000313" key="3">
    <source>
        <dbReference type="EMBL" id="QDT15071.1"/>
    </source>
</evidence>
<keyword evidence="1" id="KW-0680">Restriction system</keyword>
<evidence type="ECO:0000256" key="2">
    <source>
        <dbReference type="ARBA" id="ARBA00023125"/>
    </source>
</evidence>
<dbReference type="InterPro" id="IPR052021">
    <property type="entry name" value="Type-I_RS_S_subunit"/>
</dbReference>
<dbReference type="OrthoDB" id="9795776at2"/>
<dbReference type="InterPro" id="IPR044946">
    <property type="entry name" value="Restrct_endonuc_typeI_TRD_sf"/>
</dbReference>
<dbReference type="AlphaFoldDB" id="A0A517P6T0"/>